<sequence length="130" mass="14792">MQGLFKRSRNFSKPYNARTGIMANLYENIEKLCKQRGVNVTTMCKESGASRGSLTDLKNGRKQTLKYETLDKIASYFETSVDALVSGNQKETPPQQPQSEVDAAVERIRKKLESMPKEQREALMNLIEKM</sequence>
<keyword evidence="2" id="KW-0238">DNA-binding</keyword>
<dbReference type="InterPro" id="IPR010982">
    <property type="entry name" value="Lambda_DNA-bd_dom_sf"/>
</dbReference>
<organism evidence="2">
    <name type="scientific">Siphoviridae sp. ctNxi14</name>
    <dbReference type="NCBI Taxonomy" id="2825475"/>
    <lineage>
        <taxon>Viruses</taxon>
        <taxon>Duplodnaviria</taxon>
        <taxon>Heunggongvirae</taxon>
        <taxon>Uroviricota</taxon>
        <taxon>Caudoviricetes</taxon>
    </lineage>
</organism>
<dbReference type="EMBL" id="BK016266">
    <property type="protein sequence ID" value="DAG06083.1"/>
    <property type="molecule type" value="Genomic_DNA"/>
</dbReference>
<dbReference type="PROSITE" id="PS50943">
    <property type="entry name" value="HTH_CROC1"/>
    <property type="match status" value="1"/>
</dbReference>
<dbReference type="Pfam" id="PF13443">
    <property type="entry name" value="HTH_26"/>
    <property type="match status" value="1"/>
</dbReference>
<feature type="domain" description="HTH cro/C1-type" evidence="1">
    <location>
        <begin position="29"/>
        <end position="84"/>
    </location>
</feature>
<dbReference type="SMART" id="SM00530">
    <property type="entry name" value="HTH_XRE"/>
    <property type="match status" value="1"/>
</dbReference>
<dbReference type="InterPro" id="IPR001387">
    <property type="entry name" value="Cro/C1-type_HTH"/>
</dbReference>
<dbReference type="SUPFAM" id="SSF47413">
    <property type="entry name" value="lambda repressor-like DNA-binding domains"/>
    <property type="match status" value="1"/>
</dbReference>
<reference evidence="2" key="1">
    <citation type="journal article" date="2021" name="Proc. Natl. Acad. Sci. U.S.A.">
        <title>A Catalog of Tens of Thousands of Viruses from Human Metagenomes Reveals Hidden Associations with Chronic Diseases.</title>
        <authorList>
            <person name="Tisza M.J."/>
            <person name="Buck C.B."/>
        </authorList>
    </citation>
    <scope>NUCLEOTIDE SEQUENCE</scope>
    <source>
        <strain evidence="2">CtNxi14</strain>
    </source>
</reference>
<accession>A0A8S5VHJ8</accession>
<dbReference type="Gene3D" id="1.10.260.40">
    <property type="entry name" value="lambda repressor-like DNA-binding domains"/>
    <property type="match status" value="1"/>
</dbReference>
<proteinExistence type="predicted"/>
<dbReference type="GO" id="GO:0003677">
    <property type="term" value="F:DNA binding"/>
    <property type="evidence" value="ECO:0007669"/>
    <property type="project" value="UniProtKB-KW"/>
</dbReference>
<name>A0A8S5VHJ8_9CAUD</name>
<evidence type="ECO:0000313" key="2">
    <source>
        <dbReference type="EMBL" id="DAG06083.1"/>
    </source>
</evidence>
<protein>
    <submittedName>
        <fullName evidence="2">Cro/C1-type HTH DNA-binding domain protein</fullName>
    </submittedName>
</protein>
<evidence type="ECO:0000259" key="1">
    <source>
        <dbReference type="PROSITE" id="PS50943"/>
    </source>
</evidence>